<keyword evidence="1" id="KW-0732">Signal</keyword>
<protein>
    <submittedName>
        <fullName evidence="2">Uncharacterized protein</fullName>
    </submittedName>
</protein>
<dbReference type="AlphaFoldDB" id="A0A7V2WUW1"/>
<feature type="chain" id="PRO_5030505674" evidence="1">
    <location>
        <begin position="31"/>
        <end position="100"/>
    </location>
</feature>
<gene>
    <name evidence="2" type="ORF">ENJ51_05210</name>
</gene>
<proteinExistence type="predicted"/>
<dbReference type="EMBL" id="DRMS01000197">
    <property type="protein sequence ID" value="HFC92194.1"/>
    <property type="molecule type" value="Genomic_DNA"/>
</dbReference>
<comment type="caution">
    <text evidence="2">The sequence shown here is derived from an EMBL/GenBank/DDBJ whole genome shotgun (WGS) entry which is preliminary data.</text>
</comment>
<accession>A0A7V2WUW1</accession>
<feature type="signal peptide" evidence="1">
    <location>
        <begin position="1"/>
        <end position="30"/>
    </location>
</feature>
<sequence>MNIIFNKNSLLTAVTMSLLLTGCFSSSGHSGGNTTPQTSVVTNLALQSMESEPASLNAVMDVQNDLTRLFGNPDGTPVDIQTGDTVKSIVKYPRKINLTI</sequence>
<dbReference type="PROSITE" id="PS51257">
    <property type="entry name" value="PROKAR_LIPOPROTEIN"/>
    <property type="match status" value="1"/>
</dbReference>
<dbReference type="Proteomes" id="UP000885750">
    <property type="component" value="Unassembled WGS sequence"/>
</dbReference>
<evidence type="ECO:0000256" key="1">
    <source>
        <dbReference type="SAM" id="SignalP"/>
    </source>
</evidence>
<organism evidence="2">
    <name type="scientific">Leucothrix mucor</name>
    <dbReference type="NCBI Taxonomy" id="45248"/>
    <lineage>
        <taxon>Bacteria</taxon>
        <taxon>Pseudomonadati</taxon>
        <taxon>Pseudomonadota</taxon>
        <taxon>Gammaproteobacteria</taxon>
        <taxon>Thiotrichales</taxon>
        <taxon>Thiotrichaceae</taxon>
        <taxon>Leucothrix</taxon>
    </lineage>
</organism>
<evidence type="ECO:0000313" key="2">
    <source>
        <dbReference type="EMBL" id="HFC92194.1"/>
    </source>
</evidence>
<reference evidence="2" key="1">
    <citation type="journal article" date="2020" name="mSystems">
        <title>Genome- and Community-Level Interaction Insights into Carbon Utilization and Element Cycling Functions of Hydrothermarchaeota in Hydrothermal Sediment.</title>
        <authorList>
            <person name="Zhou Z."/>
            <person name="Liu Y."/>
            <person name="Xu W."/>
            <person name="Pan J."/>
            <person name="Luo Z.H."/>
            <person name="Li M."/>
        </authorList>
    </citation>
    <scope>NUCLEOTIDE SEQUENCE [LARGE SCALE GENOMIC DNA]</scope>
    <source>
        <strain evidence="2">HyVt-493</strain>
    </source>
</reference>
<name>A0A7V2WUW1_LEUMU</name>